<feature type="transmembrane region" description="Helical" evidence="7">
    <location>
        <begin position="12"/>
        <end position="29"/>
    </location>
</feature>
<dbReference type="PANTHER" id="PTHR21716">
    <property type="entry name" value="TRANSMEMBRANE PROTEIN"/>
    <property type="match status" value="1"/>
</dbReference>
<evidence type="ECO:0000256" key="2">
    <source>
        <dbReference type="ARBA" id="ARBA00009773"/>
    </source>
</evidence>
<evidence type="ECO:0000256" key="3">
    <source>
        <dbReference type="ARBA" id="ARBA00022692"/>
    </source>
</evidence>
<gene>
    <name evidence="8" type="ORF">LQV63_21015</name>
</gene>
<feature type="transmembrane region" description="Helical" evidence="7">
    <location>
        <begin position="35"/>
        <end position="56"/>
    </location>
</feature>
<evidence type="ECO:0000256" key="4">
    <source>
        <dbReference type="ARBA" id="ARBA00022989"/>
    </source>
</evidence>
<accession>A0ABS8YIN3</accession>
<proteinExistence type="inferred from homology"/>
<evidence type="ECO:0000256" key="5">
    <source>
        <dbReference type="ARBA" id="ARBA00023136"/>
    </source>
</evidence>
<evidence type="ECO:0000313" key="9">
    <source>
        <dbReference type="Proteomes" id="UP001199916"/>
    </source>
</evidence>
<evidence type="ECO:0000313" key="8">
    <source>
        <dbReference type="EMBL" id="MCE5171763.1"/>
    </source>
</evidence>
<comment type="subcellular location">
    <subcellularLocation>
        <location evidence="1">Membrane</location>
        <topology evidence="1">Multi-pass membrane protein</topology>
    </subcellularLocation>
</comment>
<dbReference type="Proteomes" id="UP001199916">
    <property type="component" value="Unassembled WGS sequence"/>
</dbReference>
<dbReference type="RefSeq" id="WP_019423617.1">
    <property type="nucleotide sequence ID" value="NZ_JAJNBZ010000020.1"/>
</dbReference>
<evidence type="ECO:0000256" key="7">
    <source>
        <dbReference type="SAM" id="Phobius"/>
    </source>
</evidence>
<comment type="similarity">
    <text evidence="2">Belongs to the autoinducer-2 exporter (AI-2E) (TC 2.A.86) family.</text>
</comment>
<feature type="region of interest" description="Disordered" evidence="6">
    <location>
        <begin position="364"/>
        <end position="383"/>
    </location>
</feature>
<dbReference type="PANTHER" id="PTHR21716:SF68">
    <property type="entry name" value="TRANSPORT PROTEIN YTVI-RELATED"/>
    <property type="match status" value="1"/>
</dbReference>
<organism evidence="8 9">
    <name type="scientific">Paenibacillus profundus</name>
    <dbReference type="NCBI Taxonomy" id="1173085"/>
    <lineage>
        <taxon>Bacteria</taxon>
        <taxon>Bacillati</taxon>
        <taxon>Bacillota</taxon>
        <taxon>Bacilli</taxon>
        <taxon>Bacillales</taxon>
        <taxon>Paenibacillaceae</taxon>
        <taxon>Paenibacillus</taxon>
    </lineage>
</organism>
<evidence type="ECO:0000256" key="6">
    <source>
        <dbReference type="SAM" id="MobiDB-lite"/>
    </source>
</evidence>
<feature type="transmembrane region" description="Helical" evidence="7">
    <location>
        <begin position="280"/>
        <end position="298"/>
    </location>
</feature>
<keyword evidence="3 7" id="KW-0812">Transmembrane</keyword>
<keyword evidence="9" id="KW-1185">Reference proteome</keyword>
<feature type="transmembrane region" description="Helical" evidence="7">
    <location>
        <begin position="68"/>
        <end position="90"/>
    </location>
</feature>
<feature type="transmembrane region" description="Helical" evidence="7">
    <location>
        <begin position="159"/>
        <end position="179"/>
    </location>
</feature>
<dbReference type="EMBL" id="JAJNBZ010000020">
    <property type="protein sequence ID" value="MCE5171763.1"/>
    <property type="molecule type" value="Genomic_DNA"/>
</dbReference>
<keyword evidence="5 7" id="KW-0472">Membrane</keyword>
<feature type="transmembrane region" description="Helical" evidence="7">
    <location>
        <begin position="318"/>
        <end position="344"/>
    </location>
</feature>
<protein>
    <submittedName>
        <fullName evidence="8">AI-2E family transporter</fullName>
    </submittedName>
</protein>
<dbReference type="InterPro" id="IPR002549">
    <property type="entry name" value="AI-2E-like"/>
</dbReference>
<name>A0ABS8YIN3_9BACL</name>
<comment type="caution">
    <text evidence="8">The sequence shown here is derived from an EMBL/GenBank/DDBJ whole genome shotgun (WGS) entry which is preliminary data.</text>
</comment>
<keyword evidence="4 7" id="KW-1133">Transmembrane helix</keyword>
<feature type="transmembrane region" description="Helical" evidence="7">
    <location>
        <begin position="223"/>
        <end position="249"/>
    </location>
</feature>
<reference evidence="8 9" key="1">
    <citation type="submission" date="2021-11" db="EMBL/GenBank/DDBJ databases">
        <title>Draft genome sequence of Paenibacillus profundus YoMME, a new Gram-positive bacteria with exoelectrogenic properties.</title>
        <authorList>
            <person name="Hubenova Y."/>
            <person name="Hubenova E."/>
            <person name="Manasiev Y."/>
            <person name="Peykov S."/>
            <person name="Mitov M."/>
        </authorList>
    </citation>
    <scope>NUCLEOTIDE SEQUENCE [LARGE SCALE GENOMIC DNA]</scope>
    <source>
        <strain evidence="8 9">YoMME</strain>
    </source>
</reference>
<dbReference type="Pfam" id="PF01594">
    <property type="entry name" value="AI-2E_transport"/>
    <property type="match status" value="1"/>
</dbReference>
<sequence length="383" mass="43111">MIAFYQKYWRTAFDIALLALTVYLVMYTFSFLYSIAAPIFLAFIVFMLIEPFAAFLNRRGIKKAIASAISVLLFVLIILGAIFGLGFIFLKQAAELQERLPQYVGALQRGFVNITTFLTHKYETLPTEVTGRLNEYVGIITKEGSKIAINFLAWLTNNISSFSAFTLNFGIAIILAYFLSIEIDMWRRIARDKTPRTFQNAYHFLKENVLRGIGAYLKAQMKLISVTFSIIFVSLLLLGVDHAFFIGLLSALFDLLPLLGIPFIFIPWIVYLFIIGNSSLAIWLTVVLGLTLLVRQILDPKITGNTLGVSGFTMLSFMILSLSMFGVIGVVLSPILLILVKALYDQGYLKEWIRMPKEEFISNPFDASPDVAKEPEEPAQPTK</sequence>
<feature type="transmembrane region" description="Helical" evidence="7">
    <location>
        <begin position="255"/>
        <end position="273"/>
    </location>
</feature>
<evidence type="ECO:0000256" key="1">
    <source>
        <dbReference type="ARBA" id="ARBA00004141"/>
    </source>
</evidence>